<evidence type="ECO:0000313" key="3">
    <source>
        <dbReference type="EMBL" id="EKX45018.1"/>
    </source>
</evidence>
<reference evidence="3 5" key="1">
    <citation type="journal article" date="2012" name="Nature">
        <title>Algal genomes reveal evolutionary mosaicism and the fate of nucleomorphs.</title>
        <authorList>
            <consortium name="DOE Joint Genome Institute"/>
            <person name="Curtis B.A."/>
            <person name="Tanifuji G."/>
            <person name="Burki F."/>
            <person name="Gruber A."/>
            <person name="Irimia M."/>
            <person name="Maruyama S."/>
            <person name="Arias M.C."/>
            <person name="Ball S.G."/>
            <person name="Gile G.H."/>
            <person name="Hirakawa Y."/>
            <person name="Hopkins J.F."/>
            <person name="Kuo A."/>
            <person name="Rensing S.A."/>
            <person name="Schmutz J."/>
            <person name="Symeonidi A."/>
            <person name="Elias M."/>
            <person name="Eveleigh R.J."/>
            <person name="Herman E.K."/>
            <person name="Klute M.J."/>
            <person name="Nakayama T."/>
            <person name="Obornik M."/>
            <person name="Reyes-Prieto A."/>
            <person name="Armbrust E.V."/>
            <person name="Aves S.J."/>
            <person name="Beiko R.G."/>
            <person name="Coutinho P."/>
            <person name="Dacks J.B."/>
            <person name="Durnford D.G."/>
            <person name="Fast N.M."/>
            <person name="Green B.R."/>
            <person name="Grisdale C.J."/>
            <person name="Hempel F."/>
            <person name="Henrissat B."/>
            <person name="Hoppner M.P."/>
            <person name="Ishida K."/>
            <person name="Kim E."/>
            <person name="Koreny L."/>
            <person name="Kroth P.G."/>
            <person name="Liu Y."/>
            <person name="Malik S.B."/>
            <person name="Maier U.G."/>
            <person name="McRose D."/>
            <person name="Mock T."/>
            <person name="Neilson J.A."/>
            <person name="Onodera N.T."/>
            <person name="Poole A.M."/>
            <person name="Pritham E.J."/>
            <person name="Richards T.A."/>
            <person name="Rocap G."/>
            <person name="Roy S.W."/>
            <person name="Sarai C."/>
            <person name="Schaack S."/>
            <person name="Shirato S."/>
            <person name="Slamovits C.H."/>
            <person name="Spencer D.F."/>
            <person name="Suzuki S."/>
            <person name="Worden A.Z."/>
            <person name="Zauner S."/>
            <person name="Barry K."/>
            <person name="Bell C."/>
            <person name="Bharti A.K."/>
            <person name="Crow J.A."/>
            <person name="Grimwood J."/>
            <person name="Kramer R."/>
            <person name="Lindquist E."/>
            <person name="Lucas S."/>
            <person name="Salamov A."/>
            <person name="McFadden G.I."/>
            <person name="Lane C.E."/>
            <person name="Keeling P.J."/>
            <person name="Gray M.W."/>
            <person name="Grigoriev I.V."/>
            <person name="Archibald J.M."/>
        </authorList>
    </citation>
    <scope>NUCLEOTIDE SEQUENCE</scope>
    <source>
        <strain evidence="3 5">CCMP2712</strain>
    </source>
</reference>
<feature type="region of interest" description="Disordered" evidence="1">
    <location>
        <begin position="124"/>
        <end position="165"/>
    </location>
</feature>
<sequence length="336" mass="37947">MSADIGLVIKWIPDKKVYRIIGFHTNGSAKQTGMLNINDTLLEVNKESVSGLAQKDVEAKLRGEPGSKVRLKVSRGDDSFHCTIGRTDLHSFVVKKTKEAPVKEPEPKKKKLTDREKADKLLNQGTGKYSGASFGSALEKVSDREASRIRGQTQKEHERVQAEADRLYEETVKKDREEQDKNVHDSVNRFCDQCGAPRQEKKAPVEKQAPVQEGKENHFALGDCMRPRKAEEPAKKVEEKPWWSWSSDSSKSNAKSASGGGWFTKKDEKPQKSRFKDRLNQAKFSFAMSIIDYRIRKTNEEFMAVITGKSKDSKSKKSPKTKDDSKSSFWNFSSGK</sequence>
<evidence type="ECO:0000259" key="2">
    <source>
        <dbReference type="Pfam" id="PF00595"/>
    </source>
</evidence>
<feature type="compositionally biased region" description="Basic and acidic residues" evidence="1">
    <location>
        <begin position="264"/>
        <end position="276"/>
    </location>
</feature>
<feature type="region of interest" description="Disordered" evidence="1">
    <location>
        <begin position="306"/>
        <end position="336"/>
    </location>
</feature>
<dbReference type="InterPro" id="IPR036034">
    <property type="entry name" value="PDZ_sf"/>
</dbReference>
<evidence type="ECO:0000313" key="5">
    <source>
        <dbReference type="Proteomes" id="UP000011087"/>
    </source>
</evidence>
<dbReference type="AlphaFoldDB" id="L1J8Y5"/>
<accession>L1J8Y5</accession>
<proteinExistence type="predicted"/>
<dbReference type="GeneID" id="17301791"/>
<keyword evidence="5" id="KW-1185">Reference proteome</keyword>
<reference evidence="4" key="3">
    <citation type="submission" date="2015-06" db="UniProtKB">
        <authorList>
            <consortium name="EnsemblProtists"/>
        </authorList>
    </citation>
    <scope>IDENTIFICATION</scope>
</reference>
<organism evidence="3">
    <name type="scientific">Guillardia theta (strain CCMP2712)</name>
    <name type="common">Cryptophyte</name>
    <dbReference type="NCBI Taxonomy" id="905079"/>
    <lineage>
        <taxon>Eukaryota</taxon>
        <taxon>Cryptophyceae</taxon>
        <taxon>Pyrenomonadales</taxon>
        <taxon>Geminigeraceae</taxon>
        <taxon>Guillardia</taxon>
    </lineage>
</organism>
<feature type="compositionally biased region" description="Basic and acidic residues" evidence="1">
    <location>
        <begin position="140"/>
        <end position="165"/>
    </location>
</feature>
<dbReference type="Gene3D" id="2.30.42.10">
    <property type="match status" value="1"/>
</dbReference>
<dbReference type="Proteomes" id="UP000011087">
    <property type="component" value="Unassembled WGS sequence"/>
</dbReference>
<dbReference type="EMBL" id="JH993001">
    <property type="protein sequence ID" value="EKX45018.1"/>
    <property type="molecule type" value="Genomic_DNA"/>
</dbReference>
<feature type="compositionally biased region" description="Basic and acidic residues" evidence="1">
    <location>
        <begin position="225"/>
        <end position="241"/>
    </location>
</feature>
<feature type="region of interest" description="Disordered" evidence="1">
    <location>
        <begin position="98"/>
        <end position="117"/>
    </location>
</feature>
<dbReference type="PaxDb" id="55529-EKX45018"/>
<evidence type="ECO:0000313" key="4">
    <source>
        <dbReference type="EnsemblProtists" id="EKX45018"/>
    </source>
</evidence>
<reference evidence="5" key="2">
    <citation type="submission" date="2012-11" db="EMBL/GenBank/DDBJ databases">
        <authorList>
            <person name="Kuo A."/>
            <person name="Curtis B.A."/>
            <person name="Tanifuji G."/>
            <person name="Burki F."/>
            <person name="Gruber A."/>
            <person name="Irimia M."/>
            <person name="Maruyama S."/>
            <person name="Arias M.C."/>
            <person name="Ball S.G."/>
            <person name="Gile G.H."/>
            <person name="Hirakawa Y."/>
            <person name="Hopkins J.F."/>
            <person name="Rensing S.A."/>
            <person name="Schmutz J."/>
            <person name="Symeonidi A."/>
            <person name="Elias M."/>
            <person name="Eveleigh R.J."/>
            <person name="Herman E.K."/>
            <person name="Klute M.J."/>
            <person name="Nakayama T."/>
            <person name="Obornik M."/>
            <person name="Reyes-Prieto A."/>
            <person name="Armbrust E.V."/>
            <person name="Aves S.J."/>
            <person name="Beiko R.G."/>
            <person name="Coutinho P."/>
            <person name="Dacks J.B."/>
            <person name="Durnford D.G."/>
            <person name="Fast N.M."/>
            <person name="Green B.R."/>
            <person name="Grisdale C."/>
            <person name="Hempe F."/>
            <person name="Henrissat B."/>
            <person name="Hoppner M.P."/>
            <person name="Ishida K.-I."/>
            <person name="Kim E."/>
            <person name="Koreny L."/>
            <person name="Kroth P.G."/>
            <person name="Liu Y."/>
            <person name="Malik S.-B."/>
            <person name="Maier U.G."/>
            <person name="McRose D."/>
            <person name="Mock T."/>
            <person name="Neilson J.A."/>
            <person name="Onodera N.T."/>
            <person name="Poole A.M."/>
            <person name="Pritham E.J."/>
            <person name="Richards T.A."/>
            <person name="Rocap G."/>
            <person name="Roy S.W."/>
            <person name="Sarai C."/>
            <person name="Schaack S."/>
            <person name="Shirato S."/>
            <person name="Slamovits C.H."/>
            <person name="Spencer D.F."/>
            <person name="Suzuki S."/>
            <person name="Worden A.Z."/>
            <person name="Zauner S."/>
            <person name="Barry K."/>
            <person name="Bell C."/>
            <person name="Bharti A.K."/>
            <person name="Crow J.A."/>
            <person name="Grimwood J."/>
            <person name="Kramer R."/>
            <person name="Lindquist E."/>
            <person name="Lucas S."/>
            <person name="Salamov A."/>
            <person name="McFadden G.I."/>
            <person name="Lane C.E."/>
            <person name="Keeling P.J."/>
            <person name="Gray M.W."/>
            <person name="Grigoriev I.V."/>
            <person name="Archibald J.M."/>
        </authorList>
    </citation>
    <scope>NUCLEOTIDE SEQUENCE</scope>
    <source>
        <strain evidence="5">CCMP2712</strain>
    </source>
</reference>
<evidence type="ECO:0000256" key="1">
    <source>
        <dbReference type="SAM" id="MobiDB-lite"/>
    </source>
</evidence>
<feature type="compositionally biased region" description="Basic and acidic residues" evidence="1">
    <location>
        <begin position="309"/>
        <end position="326"/>
    </location>
</feature>
<feature type="compositionally biased region" description="Low complexity" evidence="1">
    <location>
        <begin position="242"/>
        <end position="257"/>
    </location>
</feature>
<protein>
    <recommendedName>
        <fullName evidence="2">PDZ domain-containing protein</fullName>
    </recommendedName>
</protein>
<feature type="domain" description="PDZ" evidence="2">
    <location>
        <begin position="8"/>
        <end position="73"/>
    </location>
</feature>
<dbReference type="Pfam" id="PF00595">
    <property type="entry name" value="PDZ"/>
    <property type="match status" value="1"/>
</dbReference>
<dbReference type="EnsemblProtists" id="EKX45018">
    <property type="protein sequence ID" value="EKX45018"/>
    <property type="gene ID" value="GUITHDRAFT_109062"/>
</dbReference>
<feature type="region of interest" description="Disordered" evidence="1">
    <location>
        <begin position="194"/>
        <end position="276"/>
    </location>
</feature>
<dbReference type="HOGENOM" id="CLU_827548_0_0_1"/>
<dbReference type="SUPFAM" id="SSF50156">
    <property type="entry name" value="PDZ domain-like"/>
    <property type="match status" value="1"/>
</dbReference>
<dbReference type="RefSeq" id="XP_005831998.1">
    <property type="nucleotide sequence ID" value="XM_005831941.1"/>
</dbReference>
<dbReference type="InterPro" id="IPR001478">
    <property type="entry name" value="PDZ"/>
</dbReference>
<dbReference type="KEGG" id="gtt:GUITHDRAFT_109062"/>
<name>L1J8Y5_GUITC</name>
<gene>
    <name evidence="3" type="ORF">GUITHDRAFT_109062</name>
</gene>